<accession>A0A2K1K1I2</accession>
<dbReference type="Proteomes" id="UP000006727">
    <property type="component" value="Chromosome 9"/>
</dbReference>
<dbReference type="InParanoid" id="A0A2K1K1I2"/>
<gene>
    <name evidence="2" type="ORF">PHYPA_012105</name>
</gene>
<dbReference type="EMBL" id="ABEU02000009">
    <property type="protein sequence ID" value="PNR47632.1"/>
    <property type="molecule type" value="Genomic_DNA"/>
</dbReference>
<keyword evidence="1" id="KW-0472">Membrane</keyword>
<keyword evidence="4" id="KW-1185">Reference proteome</keyword>
<reference evidence="2 4" key="1">
    <citation type="journal article" date="2008" name="Science">
        <title>The Physcomitrella genome reveals evolutionary insights into the conquest of land by plants.</title>
        <authorList>
            <person name="Rensing S."/>
            <person name="Lang D."/>
            <person name="Zimmer A."/>
            <person name="Terry A."/>
            <person name="Salamov A."/>
            <person name="Shapiro H."/>
            <person name="Nishiyama T."/>
            <person name="Perroud P.-F."/>
            <person name="Lindquist E."/>
            <person name="Kamisugi Y."/>
            <person name="Tanahashi T."/>
            <person name="Sakakibara K."/>
            <person name="Fujita T."/>
            <person name="Oishi K."/>
            <person name="Shin-I T."/>
            <person name="Kuroki Y."/>
            <person name="Toyoda A."/>
            <person name="Suzuki Y."/>
            <person name="Hashimoto A."/>
            <person name="Yamaguchi K."/>
            <person name="Sugano A."/>
            <person name="Kohara Y."/>
            <person name="Fujiyama A."/>
            <person name="Anterola A."/>
            <person name="Aoki S."/>
            <person name="Ashton N."/>
            <person name="Barbazuk W.B."/>
            <person name="Barker E."/>
            <person name="Bennetzen J."/>
            <person name="Bezanilla M."/>
            <person name="Blankenship R."/>
            <person name="Cho S.H."/>
            <person name="Dutcher S."/>
            <person name="Estelle M."/>
            <person name="Fawcett J.A."/>
            <person name="Gundlach H."/>
            <person name="Hanada K."/>
            <person name="Heyl A."/>
            <person name="Hicks K.A."/>
            <person name="Hugh J."/>
            <person name="Lohr M."/>
            <person name="Mayer K."/>
            <person name="Melkozernov A."/>
            <person name="Murata T."/>
            <person name="Nelson D."/>
            <person name="Pils B."/>
            <person name="Prigge M."/>
            <person name="Reiss B."/>
            <person name="Renner T."/>
            <person name="Rombauts S."/>
            <person name="Rushton P."/>
            <person name="Sanderfoot A."/>
            <person name="Schween G."/>
            <person name="Shiu S.-H."/>
            <person name="Stueber K."/>
            <person name="Theodoulou F.L."/>
            <person name="Tu H."/>
            <person name="Van de Peer Y."/>
            <person name="Verrier P.J."/>
            <person name="Waters E."/>
            <person name="Wood A."/>
            <person name="Yang L."/>
            <person name="Cove D."/>
            <person name="Cuming A."/>
            <person name="Hasebe M."/>
            <person name="Lucas S."/>
            <person name="Mishler D.B."/>
            <person name="Reski R."/>
            <person name="Grigoriev I."/>
            <person name="Quatrano R.S."/>
            <person name="Boore J.L."/>
        </authorList>
    </citation>
    <scope>NUCLEOTIDE SEQUENCE [LARGE SCALE GENOMIC DNA]</scope>
    <source>
        <strain evidence="3 4">cv. Gransden 2004</strain>
    </source>
</reference>
<dbReference type="EnsemblPlants" id="Pp3c9_1140V3.1">
    <property type="protein sequence ID" value="PAC:32912622.CDS.1"/>
    <property type="gene ID" value="Pp3c9_1140"/>
</dbReference>
<evidence type="ECO:0000313" key="2">
    <source>
        <dbReference type="EMBL" id="PNR47632.1"/>
    </source>
</evidence>
<feature type="transmembrane region" description="Helical" evidence="1">
    <location>
        <begin position="12"/>
        <end position="29"/>
    </location>
</feature>
<dbReference type="Gramene" id="Pp3c9_1140V3.1">
    <property type="protein sequence ID" value="PAC:32912622.CDS.1"/>
    <property type="gene ID" value="Pp3c9_1140"/>
</dbReference>
<protein>
    <submittedName>
        <fullName evidence="2 3">Uncharacterized protein</fullName>
    </submittedName>
</protein>
<keyword evidence="1" id="KW-1133">Transmembrane helix</keyword>
<reference evidence="2 4" key="2">
    <citation type="journal article" date="2018" name="Plant J.">
        <title>The Physcomitrella patens chromosome-scale assembly reveals moss genome structure and evolution.</title>
        <authorList>
            <person name="Lang D."/>
            <person name="Ullrich K.K."/>
            <person name="Murat F."/>
            <person name="Fuchs J."/>
            <person name="Jenkins J."/>
            <person name="Haas F.B."/>
            <person name="Piednoel M."/>
            <person name="Gundlach H."/>
            <person name="Van Bel M."/>
            <person name="Meyberg R."/>
            <person name="Vives C."/>
            <person name="Morata J."/>
            <person name="Symeonidi A."/>
            <person name="Hiss M."/>
            <person name="Muchero W."/>
            <person name="Kamisugi Y."/>
            <person name="Saleh O."/>
            <person name="Blanc G."/>
            <person name="Decker E.L."/>
            <person name="van Gessel N."/>
            <person name="Grimwood J."/>
            <person name="Hayes R.D."/>
            <person name="Graham S.W."/>
            <person name="Gunter L.E."/>
            <person name="McDaniel S.F."/>
            <person name="Hoernstein S.N.W."/>
            <person name="Larsson A."/>
            <person name="Li F.W."/>
            <person name="Perroud P.F."/>
            <person name="Phillips J."/>
            <person name="Ranjan P."/>
            <person name="Rokshar D.S."/>
            <person name="Rothfels C.J."/>
            <person name="Schneider L."/>
            <person name="Shu S."/>
            <person name="Stevenson D.W."/>
            <person name="Thummler F."/>
            <person name="Tillich M."/>
            <person name="Villarreal Aguilar J.C."/>
            <person name="Widiez T."/>
            <person name="Wong G.K."/>
            <person name="Wymore A."/>
            <person name="Zhang Y."/>
            <person name="Zimmer A.D."/>
            <person name="Quatrano R.S."/>
            <person name="Mayer K.F.X."/>
            <person name="Goodstein D."/>
            <person name="Casacuberta J.M."/>
            <person name="Vandepoele K."/>
            <person name="Reski R."/>
            <person name="Cuming A.C."/>
            <person name="Tuskan G.A."/>
            <person name="Maumus F."/>
            <person name="Salse J."/>
            <person name="Schmutz J."/>
            <person name="Rensing S.A."/>
        </authorList>
    </citation>
    <scope>NUCLEOTIDE SEQUENCE [LARGE SCALE GENOMIC DNA]</scope>
    <source>
        <strain evidence="3 4">cv. Gransden 2004</strain>
    </source>
</reference>
<dbReference type="AlphaFoldDB" id="A0A2K1K1I2"/>
<organism evidence="2">
    <name type="scientific">Physcomitrium patens</name>
    <name type="common">Spreading-leaved earth moss</name>
    <name type="synonym">Physcomitrella patens</name>
    <dbReference type="NCBI Taxonomy" id="3218"/>
    <lineage>
        <taxon>Eukaryota</taxon>
        <taxon>Viridiplantae</taxon>
        <taxon>Streptophyta</taxon>
        <taxon>Embryophyta</taxon>
        <taxon>Bryophyta</taxon>
        <taxon>Bryophytina</taxon>
        <taxon>Bryopsida</taxon>
        <taxon>Funariidae</taxon>
        <taxon>Funariales</taxon>
        <taxon>Funariaceae</taxon>
        <taxon>Physcomitrium</taxon>
    </lineage>
</organism>
<proteinExistence type="predicted"/>
<evidence type="ECO:0000256" key="1">
    <source>
        <dbReference type="SAM" id="Phobius"/>
    </source>
</evidence>
<evidence type="ECO:0000313" key="4">
    <source>
        <dbReference type="Proteomes" id="UP000006727"/>
    </source>
</evidence>
<reference evidence="3" key="3">
    <citation type="submission" date="2020-12" db="UniProtKB">
        <authorList>
            <consortium name="EnsemblPlants"/>
        </authorList>
    </citation>
    <scope>IDENTIFICATION</scope>
</reference>
<keyword evidence="1" id="KW-0812">Transmembrane</keyword>
<evidence type="ECO:0000313" key="3">
    <source>
        <dbReference type="EnsemblPlants" id="PAC:32912622.CDS.1"/>
    </source>
</evidence>
<sequence length="55" mass="6775">MHINKKKPLSLIYKIQLIITYCLTICVLFKECYYLRININYIRKEFILKNKINHD</sequence>
<name>A0A2K1K1I2_PHYPA</name>